<keyword evidence="10" id="KW-1185">Reference proteome</keyword>
<evidence type="ECO:0000256" key="8">
    <source>
        <dbReference type="SAM" id="Phobius"/>
    </source>
</evidence>
<dbReference type="GO" id="GO:0016705">
    <property type="term" value="F:oxidoreductase activity, acting on paired donors, with incorporation or reduction of molecular oxygen"/>
    <property type="evidence" value="ECO:0007669"/>
    <property type="project" value="InterPro"/>
</dbReference>
<dbReference type="GO" id="GO:0020037">
    <property type="term" value="F:heme binding"/>
    <property type="evidence" value="ECO:0007669"/>
    <property type="project" value="InterPro"/>
</dbReference>
<dbReference type="Proteomes" id="UP000070700">
    <property type="component" value="Unassembled WGS sequence"/>
</dbReference>
<gene>
    <name evidence="9" type="ORF">LY89DRAFT_2185</name>
</gene>
<dbReference type="Gene3D" id="1.10.630.10">
    <property type="entry name" value="Cytochrome P450"/>
    <property type="match status" value="1"/>
</dbReference>
<feature type="transmembrane region" description="Helical" evidence="8">
    <location>
        <begin position="7"/>
        <end position="25"/>
    </location>
</feature>
<name>A0A194XUQ0_MOLSC</name>
<comment type="similarity">
    <text evidence="2">Belongs to the cytochrome P450 family.</text>
</comment>
<dbReference type="SUPFAM" id="SSF48264">
    <property type="entry name" value="Cytochrome P450"/>
    <property type="match status" value="1"/>
</dbReference>
<evidence type="ECO:0000256" key="5">
    <source>
        <dbReference type="ARBA" id="ARBA00023002"/>
    </source>
</evidence>
<keyword evidence="5" id="KW-0560">Oxidoreductase</keyword>
<dbReference type="RefSeq" id="XP_018078119.1">
    <property type="nucleotide sequence ID" value="XM_018205921.1"/>
</dbReference>
<keyword evidence="8" id="KW-0472">Membrane</keyword>
<dbReference type="PANTHER" id="PTHR46206:SF1">
    <property type="entry name" value="P450, PUTATIVE (EUROFUNG)-RELATED"/>
    <property type="match status" value="1"/>
</dbReference>
<reference evidence="9 10" key="1">
    <citation type="submission" date="2015-10" db="EMBL/GenBank/DDBJ databases">
        <title>Full genome of DAOMC 229536 Phialocephala scopiformis, a fungal endophyte of spruce producing the potent anti-insectan compound rugulosin.</title>
        <authorList>
            <consortium name="DOE Joint Genome Institute"/>
            <person name="Walker A.K."/>
            <person name="Frasz S.L."/>
            <person name="Seifert K.A."/>
            <person name="Miller J.D."/>
            <person name="Mondo S.J."/>
            <person name="Labutti K."/>
            <person name="Lipzen A."/>
            <person name="Dockter R."/>
            <person name="Kennedy M."/>
            <person name="Grigoriev I.V."/>
            <person name="Spatafora J.W."/>
        </authorList>
    </citation>
    <scope>NUCLEOTIDE SEQUENCE [LARGE SCALE GENOMIC DNA]</scope>
    <source>
        <strain evidence="9 10">CBS 120377</strain>
    </source>
</reference>
<dbReference type="InterPro" id="IPR001128">
    <property type="entry name" value="Cyt_P450"/>
</dbReference>
<evidence type="ECO:0000256" key="7">
    <source>
        <dbReference type="ARBA" id="ARBA00023033"/>
    </source>
</evidence>
<evidence type="ECO:0000256" key="6">
    <source>
        <dbReference type="ARBA" id="ARBA00023004"/>
    </source>
</evidence>
<evidence type="ECO:0000313" key="9">
    <source>
        <dbReference type="EMBL" id="KUJ23764.1"/>
    </source>
</evidence>
<dbReference type="InParanoid" id="A0A194XUQ0"/>
<protein>
    <submittedName>
        <fullName evidence="9">Cytochrome P450</fullName>
    </submittedName>
</protein>
<dbReference type="OrthoDB" id="1844152at2759"/>
<evidence type="ECO:0000256" key="3">
    <source>
        <dbReference type="ARBA" id="ARBA00022617"/>
    </source>
</evidence>
<accession>A0A194XUQ0</accession>
<keyword evidence="7" id="KW-0503">Monooxygenase</keyword>
<dbReference type="GO" id="GO:0004497">
    <property type="term" value="F:monooxygenase activity"/>
    <property type="evidence" value="ECO:0007669"/>
    <property type="project" value="UniProtKB-KW"/>
</dbReference>
<dbReference type="PANTHER" id="PTHR46206">
    <property type="entry name" value="CYTOCHROME P450"/>
    <property type="match status" value="1"/>
</dbReference>
<dbReference type="EMBL" id="KQ947404">
    <property type="protein sequence ID" value="KUJ23764.1"/>
    <property type="molecule type" value="Genomic_DNA"/>
</dbReference>
<evidence type="ECO:0000256" key="4">
    <source>
        <dbReference type="ARBA" id="ARBA00022723"/>
    </source>
</evidence>
<dbReference type="InterPro" id="IPR036396">
    <property type="entry name" value="Cyt_P450_sf"/>
</dbReference>
<proteinExistence type="inferred from homology"/>
<keyword evidence="6" id="KW-0408">Iron</keyword>
<keyword evidence="8" id="KW-0812">Transmembrane</keyword>
<keyword evidence="4" id="KW-0479">Metal-binding</keyword>
<comment type="cofactor">
    <cofactor evidence="1">
        <name>heme</name>
        <dbReference type="ChEBI" id="CHEBI:30413"/>
    </cofactor>
</comment>
<evidence type="ECO:0000256" key="2">
    <source>
        <dbReference type="ARBA" id="ARBA00010617"/>
    </source>
</evidence>
<sequence length="453" mass="51931">MLLSMELISACLSILLFVTILHYIYSRLFSTHSIPENIPWVSQSSGPFSRARVTLQSFLHTRQLVQGGYDKYSKNNIPFVLPNITTGPEVILPMSQMEWLLQQPDNVICQNEVNRAFLQADHTMLHPRIIPDHVHEDVIRKELTKLLGDYTSDVQEEIDFAFRKEWGVDTQDWTEVTTYDTILNVIARISNRVLVGFPLCRNEDYLDKTKNFARLVVVQAVFISFFPEFMKKIIAPLINIFDYNRYLACSKYTLPIIKQRLSASNPDEKAKNDYIQWCIDHSYHNSDPSERTTDLISKRLTVLQFATIQSSTITLTNLLLDLACHSSLPSLLFTLRTEITTTLSSSNNIWTKSSLAKMVSLDSVLRESMRLWGFVSRGLLKKVIAREGVRLPSGEWLKRGTNVGFHQSVLHRDEDIYEGAEEFRPLRFVDERAGAPVVQTSKVFLGFSHGRHA</sequence>
<dbReference type="AlphaFoldDB" id="A0A194XUQ0"/>
<dbReference type="GeneID" id="28815647"/>
<keyword evidence="8" id="KW-1133">Transmembrane helix</keyword>
<dbReference type="GO" id="GO:0005506">
    <property type="term" value="F:iron ion binding"/>
    <property type="evidence" value="ECO:0007669"/>
    <property type="project" value="InterPro"/>
</dbReference>
<keyword evidence="3" id="KW-0349">Heme</keyword>
<organism evidence="9 10">
    <name type="scientific">Mollisia scopiformis</name>
    <name type="common">Conifer needle endophyte fungus</name>
    <name type="synonym">Phialocephala scopiformis</name>
    <dbReference type="NCBI Taxonomy" id="149040"/>
    <lineage>
        <taxon>Eukaryota</taxon>
        <taxon>Fungi</taxon>
        <taxon>Dikarya</taxon>
        <taxon>Ascomycota</taxon>
        <taxon>Pezizomycotina</taxon>
        <taxon>Leotiomycetes</taxon>
        <taxon>Helotiales</taxon>
        <taxon>Mollisiaceae</taxon>
        <taxon>Mollisia</taxon>
    </lineage>
</organism>
<dbReference type="CDD" id="cd11041">
    <property type="entry name" value="CYP503A1-like"/>
    <property type="match status" value="1"/>
</dbReference>
<dbReference type="Pfam" id="PF00067">
    <property type="entry name" value="p450"/>
    <property type="match status" value="1"/>
</dbReference>
<evidence type="ECO:0000313" key="10">
    <source>
        <dbReference type="Proteomes" id="UP000070700"/>
    </source>
</evidence>
<dbReference type="KEGG" id="psco:LY89DRAFT_2185"/>
<evidence type="ECO:0000256" key="1">
    <source>
        <dbReference type="ARBA" id="ARBA00001971"/>
    </source>
</evidence>